<dbReference type="InterPro" id="IPR011108">
    <property type="entry name" value="RMMBL"/>
</dbReference>
<reference evidence="9" key="1">
    <citation type="submission" date="2017-02" db="EMBL/GenBank/DDBJ databases">
        <authorList>
            <person name="Varghese N."/>
            <person name="Submissions S."/>
        </authorList>
    </citation>
    <scope>NUCLEOTIDE SEQUENCE [LARGE SCALE GENOMIC DNA]</scope>
    <source>
        <strain evidence="9">ATCC 27094</strain>
    </source>
</reference>
<dbReference type="Pfam" id="PF12706">
    <property type="entry name" value="Lactamase_B_2"/>
    <property type="match status" value="1"/>
</dbReference>
<dbReference type="PANTHER" id="PTHR43694:SF1">
    <property type="entry name" value="RIBONUCLEASE J"/>
    <property type="match status" value="1"/>
</dbReference>
<dbReference type="Pfam" id="PF07521">
    <property type="entry name" value="RMMBL"/>
    <property type="match status" value="1"/>
</dbReference>
<evidence type="ECO:0000259" key="7">
    <source>
        <dbReference type="SMART" id="SM00849"/>
    </source>
</evidence>
<dbReference type="Gene3D" id="3.60.15.10">
    <property type="entry name" value="Ribonuclease Z/Hydroxyacylglutathione hydrolase-like"/>
    <property type="match status" value="1"/>
</dbReference>
<dbReference type="OrthoDB" id="9770211at2"/>
<dbReference type="SMART" id="SM00849">
    <property type="entry name" value="Lactamase_B"/>
    <property type="match status" value="1"/>
</dbReference>
<dbReference type="EMBL" id="FUWJ01000001">
    <property type="protein sequence ID" value="SJZ47142.1"/>
    <property type="molecule type" value="Genomic_DNA"/>
</dbReference>
<feature type="domain" description="Metallo-beta-lactamase" evidence="7">
    <location>
        <begin position="21"/>
        <end position="216"/>
    </location>
</feature>
<dbReference type="InterPro" id="IPR036866">
    <property type="entry name" value="RibonucZ/Hydroxyglut_hydro"/>
</dbReference>
<dbReference type="InterPro" id="IPR041636">
    <property type="entry name" value="RNase_J_C"/>
</dbReference>
<dbReference type="Pfam" id="PF17770">
    <property type="entry name" value="RNase_J_C"/>
    <property type="match status" value="1"/>
</dbReference>
<keyword evidence="2" id="KW-0479">Metal-binding</keyword>
<dbReference type="RefSeq" id="WP_085932871.1">
    <property type="nucleotide sequence ID" value="NZ_FUWJ01000001.1"/>
</dbReference>
<organism evidence="8 9">
    <name type="scientific">Enhydrobacter aerosaccus</name>
    <dbReference type="NCBI Taxonomy" id="225324"/>
    <lineage>
        <taxon>Bacteria</taxon>
        <taxon>Pseudomonadati</taxon>
        <taxon>Pseudomonadota</taxon>
        <taxon>Alphaproteobacteria</taxon>
        <taxon>Hyphomicrobiales</taxon>
        <taxon>Enhydrobacter</taxon>
    </lineage>
</organism>
<dbReference type="CDD" id="cd07714">
    <property type="entry name" value="RNaseJ_MBL-fold"/>
    <property type="match status" value="1"/>
</dbReference>
<name>A0A1T4KXH3_9HYPH</name>
<evidence type="ECO:0000256" key="2">
    <source>
        <dbReference type="ARBA" id="ARBA00022723"/>
    </source>
</evidence>
<dbReference type="InterPro" id="IPR001279">
    <property type="entry name" value="Metallo-B-lactamas"/>
</dbReference>
<keyword evidence="5" id="KW-0269">Exonuclease</keyword>
<sequence length="550" mass="59283">MTVPGADELLFLALGGAGEIGMNLNLYGHAGKWLMVDLGIAFGDDTTPGIDVVMPDPAFIEERRDDLAGIVLTHAHEDHLGAVADLWPRLKAPVYATPFAASVLRRKLVDAGLVDAVPVTEIALGAKFTVAPFELEMITMTHSIPEPNALAIRTKLGTVFHTGDWKIDPEPLLGEVTDEATLKRIGEEGALAMICDSTNVFVEGEAGSEATVRANLEKLVKTRKCRVAVTCFASNLARVESIAKAAVAAGRHPVLSGRALQRMVEAAQECGYLLDFPACVTESEAGYLPRDKVLFICTGSQGEPRASMAKIANGEHRDIVLEEGDTAIFSARVIPGNERPVGRLQNALLARGVEVVTDRDEHIHVSGHPARDELVKVYQWVRPRIAIPVHGEVRHMVEHMALARACQVPETVLAPNGTLVRLAPGPAIVVDHVHAGRLARDGDVLVAVEGGALRERRKLLWNGAASATLVVDRQGRPVAPPKISLRGVSDEEDELIEAIAAALKEMLADLSGAERRDDGRIEEAARQTVRRVVRAHLGKKPLTDVHIVRI</sequence>
<proteinExistence type="predicted"/>
<dbReference type="Gene3D" id="3.10.20.580">
    <property type="match status" value="1"/>
</dbReference>
<dbReference type="STRING" id="225324.SAMN02745126_01215"/>
<dbReference type="GO" id="GO:0003723">
    <property type="term" value="F:RNA binding"/>
    <property type="evidence" value="ECO:0007669"/>
    <property type="project" value="UniProtKB-KW"/>
</dbReference>
<keyword evidence="9" id="KW-1185">Reference proteome</keyword>
<dbReference type="SUPFAM" id="SSF56281">
    <property type="entry name" value="Metallo-hydrolase/oxidoreductase"/>
    <property type="match status" value="1"/>
</dbReference>
<keyword evidence="4" id="KW-0862">Zinc</keyword>
<gene>
    <name evidence="8" type="ORF">SAMN02745126_01215</name>
</gene>
<accession>A0A1T4KXH3</accession>
<dbReference type="PANTHER" id="PTHR43694">
    <property type="entry name" value="RIBONUCLEASE J"/>
    <property type="match status" value="1"/>
</dbReference>
<dbReference type="GO" id="GO:0004527">
    <property type="term" value="F:exonuclease activity"/>
    <property type="evidence" value="ECO:0007669"/>
    <property type="project" value="UniProtKB-KW"/>
</dbReference>
<dbReference type="InterPro" id="IPR042173">
    <property type="entry name" value="RNase_J_2"/>
</dbReference>
<evidence type="ECO:0000313" key="9">
    <source>
        <dbReference type="Proteomes" id="UP000190092"/>
    </source>
</evidence>
<dbReference type="Pfam" id="PF22505">
    <property type="entry name" value="RNase_J_b_CASP"/>
    <property type="match status" value="1"/>
</dbReference>
<evidence type="ECO:0000313" key="8">
    <source>
        <dbReference type="EMBL" id="SJZ47142.1"/>
    </source>
</evidence>
<dbReference type="Gene3D" id="3.40.50.10710">
    <property type="entry name" value="Metallo-hydrolase/oxidoreductase"/>
    <property type="match status" value="1"/>
</dbReference>
<keyword evidence="1" id="KW-0540">Nuclease</keyword>
<evidence type="ECO:0000256" key="6">
    <source>
        <dbReference type="ARBA" id="ARBA00022884"/>
    </source>
</evidence>
<evidence type="ECO:0000256" key="5">
    <source>
        <dbReference type="ARBA" id="ARBA00022839"/>
    </source>
</evidence>
<dbReference type="InterPro" id="IPR055132">
    <property type="entry name" value="RNase_J_b_CASP"/>
</dbReference>
<keyword evidence="6" id="KW-0694">RNA-binding</keyword>
<dbReference type="Proteomes" id="UP000190092">
    <property type="component" value="Unassembled WGS sequence"/>
</dbReference>
<evidence type="ECO:0000256" key="1">
    <source>
        <dbReference type="ARBA" id="ARBA00022722"/>
    </source>
</evidence>
<protein>
    <submittedName>
        <fullName evidence="8">Ribonuclease J</fullName>
    </submittedName>
</protein>
<dbReference type="AlphaFoldDB" id="A0A1T4KXH3"/>
<dbReference type="GO" id="GO:0046872">
    <property type="term" value="F:metal ion binding"/>
    <property type="evidence" value="ECO:0007669"/>
    <property type="project" value="UniProtKB-KW"/>
</dbReference>
<keyword evidence="3" id="KW-0378">Hydrolase</keyword>
<evidence type="ECO:0000256" key="3">
    <source>
        <dbReference type="ARBA" id="ARBA00022801"/>
    </source>
</evidence>
<evidence type="ECO:0000256" key="4">
    <source>
        <dbReference type="ARBA" id="ARBA00022833"/>
    </source>
</evidence>